<dbReference type="GO" id="GO:0016747">
    <property type="term" value="F:acyltransferase activity, transferring groups other than amino-acyl groups"/>
    <property type="evidence" value="ECO:0007669"/>
    <property type="project" value="InterPro"/>
</dbReference>
<dbReference type="PATRIC" id="fig|1341157.4.peg.1112"/>
<dbReference type="InterPro" id="IPR016181">
    <property type="entry name" value="Acyl_CoA_acyltransferase"/>
</dbReference>
<evidence type="ECO:0000259" key="1">
    <source>
        <dbReference type="PROSITE" id="PS51186"/>
    </source>
</evidence>
<dbReference type="Pfam" id="PF13508">
    <property type="entry name" value="Acetyltransf_7"/>
    <property type="match status" value="1"/>
</dbReference>
<evidence type="ECO:0000313" key="3">
    <source>
        <dbReference type="Proteomes" id="UP000019365"/>
    </source>
</evidence>
<dbReference type="Proteomes" id="UP000019365">
    <property type="component" value="Unassembled WGS sequence"/>
</dbReference>
<accession>W7UGX5</accession>
<dbReference type="OrthoDB" id="9127144at2"/>
<dbReference type="AlphaFoldDB" id="W7UGX5"/>
<dbReference type="RefSeq" id="WP_051456529.1">
    <property type="nucleotide sequence ID" value="NZ_ATAX01000016.1"/>
</dbReference>
<feature type="domain" description="N-acetyltransferase" evidence="1">
    <location>
        <begin position="3"/>
        <end position="151"/>
    </location>
</feature>
<dbReference type="InterPro" id="IPR000182">
    <property type="entry name" value="GNAT_dom"/>
</dbReference>
<sequence>MKLSFTKLKPNSPDFRSIKQLYMRAFPDEERAPFLMLVLKAKKKGVDFWSISCDGKWAGLLYIVNHRDLSYIFYLAVSEECRGIGIGSAVLRSARKIYKGRRLFLAIEQLDENSDNYQQRVSRKDFYLRCGFSELHRKLREGDVIYEILGVGGDVKAADYEALMKSYAGSLLSKLFTMEFVD</sequence>
<dbReference type="Gene3D" id="3.40.630.30">
    <property type="match status" value="1"/>
</dbReference>
<dbReference type="SUPFAM" id="SSF55729">
    <property type="entry name" value="Acyl-CoA N-acyltransferases (Nat)"/>
    <property type="match status" value="1"/>
</dbReference>
<gene>
    <name evidence="2" type="ORF">RF007C_12595</name>
</gene>
<comment type="caution">
    <text evidence="2">The sequence shown here is derived from an EMBL/GenBank/DDBJ whole genome shotgun (WGS) entry which is preliminary data.</text>
</comment>
<name>W7UGX5_RUMFL</name>
<dbReference type="eggNOG" id="COG0456">
    <property type="taxonomic scope" value="Bacteria"/>
</dbReference>
<reference evidence="2 3" key="1">
    <citation type="journal article" date="2014" name="PLoS ONE">
        <title>Rumen cellulosomics: divergent fiber-degrading strategies revealed by comparative genome-wide analysis of six ruminococcal strains.</title>
        <authorList>
            <person name="Dassa B."/>
            <person name="Borovok I."/>
            <person name="Ruimy-Israeli V."/>
            <person name="Lamed R."/>
            <person name="Flint H.J."/>
            <person name="Duncan S.H."/>
            <person name="Henrissat B."/>
            <person name="Coutinho P."/>
            <person name="Morrison M."/>
            <person name="Mosoni P."/>
            <person name="Yeoman C.J."/>
            <person name="White B.A."/>
            <person name="Bayer E.A."/>
        </authorList>
    </citation>
    <scope>NUCLEOTIDE SEQUENCE [LARGE SCALE GENOMIC DNA]</scope>
    <source>
        <strain evidence="2 3">007c</strain>
    </source>
</reference>
<organism evidence="2 3">
    <name type="scientific">Ruminococcus flavefaciens 007c</name>
    <dbReference type="NCBI Taxonomy" id="1341157"/>
    <lineage>
        <taxon>Bacteria</taxon>
        <taxon>Bacillati</taxon>
        <taxon>Bacillota</taxon>
        <taxon>Clostridia</taxon>
        <taxon>Eubacteriales</taxon>
        <taxon>Oscillospiraceae</taxon>
        <taxon>Ruminococcus</taxon>
    </lineage>
</organism>
<protein>
    <recommendedName>
        <fullName evidence="1">N-acetyltransferase domain-containing protein</fullName>
    </recommendedName>
</protein>
<proteinExistence type="predicted"/>
<dbReference type="PROSITE" id="PS51186">
    <property type="entry name" value="GNAT"/>
    <property type="match status" value="1"/>
</dbReference>
<dbReference type="CDD" id="cd04301">
    <property type="entry name" value="NAT_SF"/>
    <property type="match status" value="1"/>
</dbReference>
<keyword evidence="3" id="KW-1185">Reference proteome</keyword>
<dbReference type="EMBL" id="ATAX01000016">
    <property type="protein sequence ID" value="EWM54441.1"/>
    <property type="molecule type" value="Genomic_DNA"/>
</dbReference>
<evidence type="ECO:0000313" key="2">
    <source>
        <dbReference type="EMBL" id="EWM54441.1"/>
    </source>
</evidence>